<feature type="compositionally biased region" description="Low complexity" evidence="10">
    <location>
        <begin position="548"/>
        <end position="557"/>
    </location>
</feature>
<keyword evidence="3" id="KW-0677">Repeat</keyword>
<dbReference type="SMART" id="SM00443">
    <property type="entry name" value="G_patch"/>
    <property type="match status" value="1"/>
</dbReference>
<evidence type="ECO:0000256" key="5">
    <source>
        <dbReference type="ARBA" id="ARBA00022833"/>
    </source>
</evidence>
<dbReference type="InterPro" id="IPR036443">
    <property type="entry name" value="Znf_RanBP2_sf"/>
</dbReference>
<protein>
    <submittedName>
        <fullName evidence="15">G-patch domain-containing protein</fullName>
    </submittedName>
</protein>
<feature type="compositionally biased region" description="Basic and acidic residues" evidence="10">
    <location>
        <begin position="59"/>
        <end position="92"/>
    </location>
</feature>
<accession>A0A0N5AA43</accession>
<dbReference type="CDD" id="cd16162">
    <property type="entry name" value="OCRE_RBM5_like"/>
    <property type="match status" value="1"/>
</dbReference>
<dbReference type="AlphaFoldDB" id="A0A0N5AA43"/>
<evidence type="ECO:0000256" key="6">
    <source>
        <dbReference type="ARBA" id="ARBA00022884"/>
    </source>
</evidence>
<evidence type="ECO:0000259" key="12">
    <source>
        <dbReference type="PROSITE" id="PS50174"/>
    </source>
</evidence>
<feature type="region of interest" description="Disordered" evidence="10">
    <location>
        <begin position="628"/>
        <end position="678"/>
    </location>
</feature>
<keyword evidence="14" id="KW-1185">Reference proteome</keyword>
<evidence type="ECO:0000256" key="8">
    <source>
        <dbReference type="PROSITE-ProRule" id="PRU00176"/>
    </source>
</evidence>
<keyword evidence="4 9" id="KW-0863">Zinc-finger</keyword>
<feature type="region of interest" description="Disordered" evidence="10">
    <location>
        <begin position="527"/>
        <end position="568"/>
    </location>
</feature>
<dbReference type="Gene3D" id="3.30.70.330">
    <property type="match status" value="2"/>
</dbReference>
<comment type="subcellular location">
    <subcellularLocation>
        <location evidence="1">Nucleus</location>
    </subcellularLocation>
</comment>
<feature type="region of interest" description="Disordered" evidence="10">
    <location>
        <begin position="1"/>
        <end position="92"/>
    </location>
</feature>
<feature type="region of interest" description="Disordered" evidence="10">
    <location>
        <begin position="766"/>
        <end position="785"/>
    </location>
</feature>
<dbReference type="GO" id="GO:0000398">
    <property type="term" value="P:mRNA splicing, via spliceosome"/>
    <property type="evidence" value="ECO:0007669"/>
    <property type="project" value="TreeGrafter"/>
</dbReference>
<dbReference type="PROSITE" id="PS50102">
    <property type="entry name" value="RRM"/>
    <property type="match status" value="1"/>
</dbReference>
<dbReference type="SUPFAM" id="SSF54928">
    <property type="entry name" value="RNA-binding domain, RBD"/>
    <property type="match status" value="2"/>
</dbReference>
<evidence type="ECO:0000256" key="4">
    <source>
        <dbReference type="ARBA" id="ARBA00022771"/>
    </source>
</evidence>
<evidence type="ECO:0000313" key="14">
    <source>
        <dbReference type="Proteomes" id="UP000046393"/>
    </source>
</evidence>
<evidence type="ECO:0000256" key="10">
    <source>
        <dbReference type="SAM" id="MobiDB-lite"/>
    </source>
</evidence>
<feature type="domain" description="G-patch" evidence="12">
    <location>
        <begin position="795"/>
        <end position="841"/>
    </location>
</feature>
<evidence type="ECO:0000259" key="13">
    <source>
        <dbReference type="PROSITE" id="PS50199"/>
    </source>
</evidence>
<dbReference type="Pfam" id="PF01585">
    <property type="entry name" value="G-patch"/>
    <property type="match status" value="1"/>
</dbReference>
<feature type="compositionally biased region" description="Basic and acidic residues" evidence="10">
    <location>
        <begin position="558"/>
        <end position="568"/>
    </location>
</feature>
<feature type="domain" description="RanBP2-type" evidence="13">
    <location>
        <begin position="217"/>
        <end position="246"/>
    </location>
</feature>
<keyword evidence="6 8" id="KW-0694">RNA-binding</keyword>
<evidence type="ECO:0000256" key="2">
    <source>
        <dbReference type="ARBA" id="ARBA00022723"/>
    </source>
</evidence>
<evidence type="ECO:0000256" key="1">
    <source>
        <dbReference type="ARBA" id="ARBA00004123"/>
    </source>
</evidence>
<dbReference type="GO" id="GO:0005634">
    <property type="term" value="C:nucleus"/>
    <property type="evidence" value="ECO:0007669"/>
    <property type="project" value="UniProtKB-SubCell"/>
</dbReference>
<dbReference type="InterPro" id="IPR012677">
    <property type="entry name" value="Nucleotide-bd_a/b_plait_sf"/>
</dbReference>
<evidence type="ECO:0000256" key="3">
    <source>
        <dbReference type="ARBA" id="ARBA00022737"/>
    </source>
</evidence>
<evidence type="ECO:0000256" key="9">
    <source>
        <dbReference type="PROSITE-ProRule" id="PRU00322"/>
    </source>
</evidence>
<dbReference type="InterPro" id="IPR000504">
    <property type="entry name" value="RRM_dom"/>
</dbReference>
<dbReference type="PROSITE" id="PS50199">
    <property type="entry name" value="ZF_RANBP2_2"/>
    <property type="match status" value="1"/>
</dbReference>
<dbReference type="PROSITE" id="PS50174">
    <property type="entry name" value="G_PATCH"/>
    <property type="match status" value="1"/>
</dbReference>
<dbReference type="GO" id="GO:0008270">
    <property type="term" value="F:zinc ion binding"/>
    <property type="evidence" value="ECO:0007669"/>
    <property type="project" value="UniProtKB-KW"/>
</dbReference>
<dbReference type="Proteomes" id="UP000046393">
    <property type="component" value="Unplaced"/>
</dbReference>
<dbReference type="WBParaSite" id="SMUV_0000100901-mRNA-1">
    <property type="protein sequence ID" value="SMUV_0000100901-mRNA-1"/>
    <property type="gene ID" value="SMUV_0000100901"/>
</dbReference>
<reference evidence="15" key="1">
    <citation type="submission" date="2017-02" db="UniProtKB">
        <authorList>
            <consortium name="WormBaseParasite"/>
        </authorList>
    </citation>
    <scope>IDENTIFICATION</scope>
</reference>
<dbReference type="PANTHER" id="PTHR13948:SF3">
    <property type="entry name" value="FI21118P1"/>
    <property type="match status" value="1"/>
</dbReference>
<sequence length="869" mass="96624">MLPFVYNGEEEESGGYDRRYRRHSRPRSRSRSRSRSYSRSRSRSRSGSRSSRRNRRYSPNRDDGDRGRDYRQDRGRGYYKYDERPPADRESEKFMSAIPYLSSLHSQYDRSSSQSSHSFSAYGQPHYKIVLKKLPQDLQRDTLMTRVAHQGFRVKDIRIIHKGPDRCFGFVEFPDVNSAQAWMEYNKGTLELEDGRFIKMEYSCYDSLDGRSSNANSSRDWMCAKCTIKNFKNRGSCFKCSLTRIESDNLARKGYAAIGVAKCDTLLLREIPLKCTETAIEAELSRVSSMEVLRVHIAESGLYAYVQMRSADDAERLMLTFNQIPLVINGCTVMVTYSRLPLNTVLSMSLASESTQKAVDTVNQLPAFQPTAGTAGNPGVEAAQLAIAKAALIRQITLSGKPSPDTGYNMPVVYKSEPQNIVGQDIHVVGASENPMMPGAGPEVQNLRVDLGTVETPWGVFKKYLPPNPTLFQFEASSGLYYDPTTSLYYDSNSQYYWDANSQKWNSWNATYQAYIPCDVMSEKTRAEAQQNVGGSEGDGLKTANVEDSNSSSATNNDTEKKVEQQKTAKDIAREMAKWAKRQSKVLLAVKATPKLETTSPLVTSNKQKLPAESTADITYKMLEKSKNPLGSLSDEEEDLPPPPKAAVPGISRPPLNSVAIASTSRGSSQADSGAACGNKKISESSFVDTEKKFCILCKRKFGNVEILMKHVRMSEMHKKNLEALAAQTSSGESAATTTPQDSSLYSFSKPQQYRDRAKERRNMFGLDPSGFTKDSNASDVGDYSSWSQEVPLDESNIGNKLLKSMGWTEGTGIGKNNQGIVAPITAERRVEGAGLGAAGSRVLHGANASRRERAHYSMLSRYQEEFGS</sequence>
<name>A0A0N5AA43_9BILA</name>
<evidence type="ECO:0000259" key="11">
    <source>
        <dbReference type="PROSITE" id="PS50102"/>
    </source>
</evidence>
<keyword evidence="2" id="KW-0479">Metal-binding</keyword>
<dbReference type="Pfam" id="PF17780">
    <property type="entry name" value="OCRE"/>
    <property type="match status" value="1"/>
</dbReference>
<feature type="region of interest" description="Disordered" evidence="10">
    <location>
        <begin position="726"/>
        <end position="752"/>
    </location>
</feature>
<dbReference type="InterPro" id="IPR035979">
    <property type="entry name" value="RBD_domain_sf"/>
</dbReference>
<evidence type="ECO:0000256" key="7">
    <source>
        <dbReference type="ARBA" id="ARBA00023242"/>
    </source>
</evidence>
<proteinExistence type="predicted"/>
<dbReference type="InterPro" id="IPR001876">
    <property type="entry name" value="Znf_RanBP2"/>
</dbReference>
<dbReference type="InterPro" id="IPR041591">
    <property type="entry name" value="OCRE"/>
</dbReference>
<feature type="compositionally biased region" description="Polar residues" evidence="10">
    <location>
        <begin position="727"/>
        <end position="752"/>
    </location>
</feature>
<feature type="compositionally biased region" description="Polar residues" evidence="10">
    <location>
        <begin position="660"/>
        <end position="672"/>
    </location>
</feature>
<keyword evidence="7" id="KW-0539">Nucleus</keyword>
<evidence type="ECO:0000313" key="15">
    <source>
        <dbReference type="WBParaSite" id="SMUV_0000100901-mRNA-1"/>
    </source>
</evidence>
<dbReference type="GO" id="GO:0003723">
    <property type="term" value="F:RNA binding"/>
    <property type="evidence" value="ECO:0007669"/>
    <property type="project" value="UniProtKB-UniRule"/>
</dbReference>
<dbReference type="InterPro" id="IPR000467">
    <property type="entry name" value="G_patch_dom"/>
</dbReference>
<dbReference type="SMART" id="SM00360">
    <property type="entry name" value="RRM"/>
    <property type="match status" value="2"/>
</dbReference>
<dbReference type="STRING" id="451379.A0A0N5AA43"/>
<feature type="compositionally biased region" description="Basic residues" evidence="10">
    <location>
        <begin position="19"/>
        <end position="58"/>
    </location>
</feature>
<feature type="compositionally biased region" description="Polar residues" evidence="10">
    <location>
        <begin position="773"/>
        <end position="785"/>
    </location>
</feature>
<keyword evidence="5" id="KW-0862">Zinc</keyword>
<dbReference type="PANTHER" id="PTHR13948">
    <property type="entry name" value="RNA-BINDING PROTEIN"/>
    <property type="match status" value="1"/>
</dbReference>
<dbReference type="SUPFAM" id="SSF90209">
    <property type="entry name" value="Ran binding protein zinc finger-like"/>
    <property type="match status" value="1"/>
</dbReference>
<dbReference type="PROSITE" id="PS01358">
    <property type="entry name" value="ZF_RANBP2_1"/>
    <property type="match status" value="1"/>
</dbReference>
<feature type="domain" description="RRM" evidence="11">
    <location>
        <begin position="127"/>
        <end position="205"/>
    </location>
</feature>
<dbReference type="Pfam" id="PF00076">
    <property type="entry name" value="RRM_1"/>
    <property type="match status" value="1"/>
</dbReference>
<organism evidence="14 15">
    <name type="scientific">Syphacia muris</name>
    <dbReference type="NCBI Taxonomy" id="451379"/>
    <lineage>
        <taxon>Eukaryota</taxon>
        <taxon>Metazoa</taxon>
        <taxon>Ecdysozoa</taxon>
        <taxon>Nematoda</taxon>
        <taxon>Chromadorea</taxon>
        <taxon>Rhabditida</taxon>
        <taxon>Spirurina</taxon>
        <taxon>Oxyuridomorpha</taxon>
        <taxon>Oxyuroidea</taxon>
        <taxon>Oxyuridae</taxon>
        <taxon>Syphacia</taxon>
    </lineage>
</organism>